<dbReference type="RefSeq" id="WP_213497351.1">
    <property type="nucleotide sequence ID" value="NZ_CP074694.1"/>
</dbReference>
<accession>A0A8E6B6P2</accession>
<feature type="transmembrane region" description="Helical" evidence="1">
    <location>
        <begin position="43"/>
        <end position="64"/>
    </location>
</feature>
<dbReference type="KEGG" id="tsph:KIH39_00650"/>
<name>A0A8E6B6P2_9BACT</name>
<dbReference type="EMBL" id="CP074694">
    <property type="protein sequence ID" value="QVL32459.1"/>
    <property type="molecule type" value="Genomic_DNA"/>
</dbReference>
<keyword evidence="3" id="KW-1185">Reference proteome</keyword>
<dbReference type="Proteomes" id="UP000676194">
    <property type="component" value="Chromosome"/>
</dbReference>
<evidence type="ECO:0000256" key="1">
    <source>
        <dbReference type="SAM" id="Phobius"/>
    </source>
</evidence>
<proteinExistence type="predicted"/>
<keyword evidence="1" id="KW-0812">Transmembrane</keyword>
<sequence length="65" mass="7427">MNPLLATGSIYWHLPVMLFVVSLVYSATRFDPLDLILREAFRWGIRMASFLAMIGVVLYCVSTFL</sequence>
<reference evidence="2" key="1">
    <citation type="submission" date="2021-05" db="EMBL/GenBank/DDBJ databases">
        <title>Complete genome sequence of the cellulolytic planctomycete Telmatocola sphagniphila SP2T and characterization of the first cellulase from planctomycetes.</title>
        <authorList>
            <person name="Rakitin A.L."/>
            <person name="Beletsky A.V."/>
            <person name="Naumoff D.G."/>
            <person name="Kulichevskaya I.S."/>
            <person name="Mardanov A.V."/>
            <person name="Ravin N.V."/>
            <person name="Dedysh S.N."/>
        </authorList>
    </citation>
    <scope>NUCLEOTIDE SEQUENCE</scope>
    <source>
        <strain evidence="2">SP2T</strain>
    </source>
</reference>
<evidence type="ECO:0000313" key="3">
    <source>
        <dbReference type="Proteomes" id="UP000676194"/>
    </source>
</evidence>
<gene>
    <name evidence="2" type="ORF">KIH39_00650</name>
</gene>
<keyword evidence="1" id="KW-0472">Membrane</keyword>
<organism evidence="2 3">
    <name type="scientific">Telmatocola sphagniphila</name>
    <dbReference type="NCBI Taxonomy" id="1123043"/>
    <lineage>
        <taxon>Bacteria</taxon>
        <taxon>Pseudomonadati</taxon>
        <taxon>Planctomycetota</taxon>
        <taxon>Planctomycetia</taxon>
        <taxon>Gemmatales</taxon>
        <taxon>Gemmataceae</taxon>
    </lineage>
</organism>
<protein>
    <submittedName>
        <fullName evidence="2">Uncharacterized protein</fullName>
    </submittedName>
</protein>
<evidence type="ECO:0000313" key="2">
    <source>
        <dbReference type="EMBL" id="QVL32459.1"/>
    </source>
</evidence>
<feature type="transmembrane region" description="Helical" evidence="1">
    <location>
        <begin position="12"/>
        <end position="31"/>
    </location>
</feature>
<keyword evidence="1" id="KW-1133">Transmembrane helix</keyword>
<dbReference type="AlphaFoldDB" id="A0A8E6B6P2"/>